<proteinExistence type="predicted"/>
<reference evidence="1" key="1">
    <citation type="submission" date="2018-11" db="EMBL/GenBank/DDBJ databases">
        <authorList>
            <consortium name="Genoscope - CEA"/>
            <person name="William W."/>
        </authorList>
    </citation>
    <scope>NUCLEOTIDE SEQUENCE</scope>
</reference>
<evidence type="ECO:0000313" key="1">
    <source>
        <dbReference type="EMBL" id="VDD45449.1"/>
    </source>
</evidence>
<organism evidence="1">
    <name type="scientific">Brassica oleracea</name>
    <name type="common">Wild cabbage</name>
    <dbReference type="NCBI Taxonomy" id="3712"/>
    <lineage>
        <taxon>Eukaryota</taxon>
        <taxon>Viridiplantae</taxon>
        <taxon>Streptophyta</taxon>
        <taxon>Embryophyta</taxon>
        <taxon>Tracheophyta</taxon>
        <taxon>Spermatophyta</taxon>
        <taxon>Magnoliopsida</taxon>
        <taxon>eudicotyledons</taxon>
        <taxon>Gunneridae</taxon>
        <taxon>Pentapetalae</taxon>
        <taxon>rosids</taxon>
        <taxon>malvids</taxon>
        <taxon>Brassicales</taxon>
        <taxon>Brassicaceae</taxon>
        <taxon>Brassiceae</taxon>
        <taxon>Brassica</taxon>
    </lineage>
</organism>
<name>A0A3P6FSS8_BRAOL</name>
<dbReference type="AlphaFoldDB" id="A0A3P6FSS8"/>
<dbReference type="EMBL" id="LR031877">
    <property type="protein sequence ID" value="VDD45449.1"/>
    <property type="molecule type" value="Genomic_DNA"/>
</dbReference>
<gene>
    <name evidence="1" type="ORF">BOLC5T32996H</name>
</gene>
<protein>
    <submittedName>
        <fullName evidence="1">Uncharacterized protein</fullName>
    </submittedName>
</protein>
<sequence>MVKAAKSRNIPPWRHAWPQKMSSPLICQKRSSC</sequence>
<accession>A0A3P6FSS8</accession>